<reference evidence="2" key="1">
    <citation type="submission" date="2015-07" db="EMBL/GenBank/DDBJ databases">
        <title>Transcriptome Assembly of Anthurium amnicola.</title>
        <authorList>
            <person name="Suzuki J."/>
        </authorList>
    </citation>
    <scope>NUCLEOTIDE SEQUENCE</scope>
</reference>
<dbReference type="EMBL" id="GDJX01018063">
    <property type="protein sequence ID" value="JAT49873.1"/>
    <property type="molecule type" value="Transcribed_RNA"/>
</dbReference>
<organism evidence="2">
    <name type="scientific">Anthurium amnicola</name>
    <dbReference type="NCBI Taxonomy" id="1678845"/>
    <lineage>
        <taxon>Eukaryota</taxon>
        <taxon>Viridiplantae</taxon>
        <taxon>Streptophyta</taxon>
        <taxon>Embryophyta</taxon>
        <taxon>Tracheophyta</taxon>
        <taxon>Spermatophyta</taxon>
        <taxon>Magnoliopsida</taxon>
        <taxon>Liliopsida</taxon>
        <taxon>Araceae</taxon>
        <taxon>Pothoideae</taxon>
        <taxon>Potheae</taxon>
        <taxon>Anthurium</taxon>
    </lineage>
</organism>
<feature type="compositionally biased region" description="Basic residues" evidence="1">
    <location>
        <begin position="223"/>
        <end position="247"/>
    </location>
</feature>
<name>A0A1D1Y5F7_9ARAE</name>
<evidence type="ECO:0000256" key="1">
    <source>
        <dbReference type="SAM" id="MobiDB-lite"/>
    </source>
</evidence>
<proteinExistence type="predicted"/>
<dbReference type="PANTHER" id="PTHR34952">
    <property type="entry name" value="OS05G0113500 PROTEIN"/>
    <property type="match status" value="1"/>
</dbReference>
<evidence type="ECO:0000313" key="2">
    <source>
        <dbReference type="EMBL" id="JAT49873.1"/>
    </source>
</evidence>
<sequence>MDAFSPFNSIFEDFSPCVDNAYCFKLACVGPKQCSLCYSSKENVNAILVEDLNEHRGCLASKDKLKAEELGTAFGGLHIEDFLDKSSGHKLSSELETLCNLKEATECLKDDRQKIFQQDASDGNMRTGLNEFTTFPCPEKMQTSSTPINGGEILPDVPRHNQCSLLSGNPVYARSISLPATSKLLSAMKGGREKEGAPPKTKLKVKWAPDVYDPPATSMSHTVKNHHHHRPKAKRKDYHKKKHKNKSSRGSTREKKHTNQTNIGNFSIPLSSRLHVDENSSVLDVFGRPSVRVLDYTTSSQESKCGSSLLVVGSLSKLHYSVAEAT</sequence>
<dbReference type="PANTHER" id="PTHR34952:SF2">
    <property type="entry name" value="OS05G0113500 PROTEIN"/>
    <property type="match status" value="1"/>
</dbReference>
<feature type="region of interest" description="Disordered" evidence="1">
    <location>
        <begin position="215"/>
        <end position="266"/>
    </location>
</feature>
<accession>A0A1D1Y5F7</accession>
<protein>
    <submittedName>
        <fullName evidence="2">Pre-mRNA-splicing factor ISY1</fullName>
    </submittedName>
</protein>
<dbReference type="AlphaFoldDB" id="A0A1D1Y5F7"/>
<gene>
    <name evidence="2" type="primary">ISY1_0</name>
    <name evidence="2" type="ORF">g.90690</name>
</gene>